<dbReference type="Gene3D" id="1.10.357.70">
    <property type="entry name" value="Exocyst complex component Sec6, C-terminal domain"/>
    <property type="match status" value="1"/>
</dbReference>
<evidence type="ECO:0008006" key="7">
    <source>
        <dbReference type="Google" id="ProtNLM"/>
    </source>
</evidence>
<dbReference type="EMBL" id="BRXU01000003">
    <property type="protein sequence ID" value="GLC50719.1"/>
    <property type="molecule type" value="Genomic_DNA"/>
</dbReference>
<dbReference type="Pfam" id="PF06046">
    <property type="entry name" value="Sec6"/>
    <property type="match status" value="1"/>
</dbReference>
<keyword evidence="3" id="KW-0268">Exocytosis</keyword>
<evidence type="ECO:0000256" key="1">
    <source>
        <dbReference type="ARBA" id="ARBA00009447"/>
    </source>
</evidence>
<reference evidence="5 6" key="1">
    <citation type="journal article" date="2023" name="Commun. Biol.">
        <title>Reorganization of the ancestral sex-determining regions during the evolution of trioecy in Pleodorina starrii.</title>
        <authorList>
            <person name="Takahashi K."/>
            <person name="Suzuki S."/>
            <person name="Kawai-Toyooka H."/>
            <person name="Yamamoto K."/>
            <person name="Hamaji T."/>
            <person name="Ootsuki R."/>
            <person name="Yamaguchi H."/>
            <person name="Kawachi M."/>
            <person name="Higashiyama T."/>
            <person name="Nozaki H."/>
        </authorList>
    </citation>
    <scope>NUCLEOTIDE SEQUENCE [LARGE SCALE GENOMIC DNA]</scope>
    <source>
        <strain evidence="5 6">NIES-4479</strain>
    </source>
</reference>
<evidence type="ECO:0000256" key="4">
    <source>
        <dbReference type="SAM" id="MobiDB-lite"/>
    </source>
</evidence>
<feature type="compositionally biased region" description="Basic and acidic residues" evidence="4">
    <location>
        <begin position="921"/>
        <end position="932"/>
    </location>
</feature>
<evidence type="ECO:0000313" key="5">
    <source>
        <dbReference type="EMBL" id="GLC50719.1"/>
    </source>
</evidence>
<gene>
    <name evidence="5" type="primary">PLEST006080</name>
    <name evidence="5" type="ORF">PLESTB_000411900</name>
</gene>
<feature type="compositionally biased region" description="Basic and acidic residues" evidence="4">
    <location>
        <begin position="802"/>
        <end position="811"/>
    </location>
</feature>
<dbReference type="AlphaFoldDB" id="A0A9W6BEP4"/>
<dbReference type="GO" id="GO:0000149">
    <property type="term" value="F:SNARE binding"/>
    <property type="evidence" value="ECO:0007669"/>
    <property type="project" value="TreeGrafter"/>
</dbReference>
<evidence type="ECO:0000313" key="6">
    <source>
        <dbReference type="Proteomes" id="UP001165080"/>
    </source>
</evidence>
<evidence type="ECO:0000256" key="2">
    <source>
        <dbReference type="ARBA" id="ARBA00022448"/>
    </source>
</evidence>
<protein>
    <recommendedName>
        <fullName evidence="7">Exocyst complex component Sec6</fullName>
    </recommendedName>
</protein>
<organism evidence="5 6">
    <name type="scientific">Pleodorina starrii</name>
    <dbReference type="NCBI Taxonomy" id="330485"/>
    <lineage>
        <taxon>Eukaryota</taxon>
        <taxon>Viridiplantae</taxon>
        <taxon>Chlorophyta</taxon>
        <taxon>core chlorophytes</taxon>
        <taxon>Chlorophyceae</taxon>
        <taxon>CS clade</taxon>
        <taxon>Chlamydomonadales</taxon>
        <taxon>Volvocaceae</taxon>
        <taxon>Pleodorina</taxon>
    </lineage>
</organism>
<feature type="compositionally biased region" description="Pro residues" evidence="4">
    <location>
        <begin position="826"/>
        <end position="842"/>
    </location>
</feature>
<dbReference type="GO" id="GO:0051601">
    <property type="term" value="P:exocyst localization"/>
    <property type="evidence" value="ECO:0007669"/>
    <property type="project" value="TreeGrafter"/>
</dbReference>
<keyword evidence="2" id="KW-0813">Transport</keyword>
<comment type="similarity">
    <text evidence="1">Belongs to the SEC6 family.</text>
</comment>
<dbReference type="Proteomes" id="UP001165080">
    <property type="component" value="Unassembled WGS sequence"/>
</dbReference>
<dbReference type="PANTHER" id="PTHR21292:SF1">
    <property type="entry name" value="EXOCYST COMPLEX COMPONENT 3"/>
    <property type="match status" value="1"/>
</dbReference>
<dbReference type="GO" id="GO:0006887">
    <property type="term" value="P:exocytosis"/>
    <property type="evidence" value="ECO:0007669"/>
    <property type="project" value="UniProtKB-KW"/>
</dbReference>
<sequence length="932" mass="104333">MAEAVDLAEQALAAKEQGIVEILRLLQHPDDLGRLADITAEYESRHRSAKATLSAMVQSQVEATRLGMDLLDRAHRHILKLQGALERIDRLCAECSDLVHHHNKIKLLATTHSNVRKVLSEIEDIVDLPYRADRCWEMLQADEANLVPAFEALVLLTGTAENAKQAWQRSNKSAADLSELSAYLARVDDVMRRFEGELFDSHLRLPDFIYLSQERPTLLVDCVRVMELQELLDAEYRRVKMGAVPQRRYKDRFFASVTSGAEERFRGLLELAQTCNQPNTTIKYDQNGDLVVSEARDYLGQLTRVVRLVGGREETVVDPEELRGTEVIEEGVFDEGVFLDQLLDHGLYEMTDELAMVYDYTAACFPPSYDIFNRVFQTYHVQFAAVVDCLGHAAAEGMSTKGALRVMDWVQKYMDTLRNLGVDEDLIRLPPSPLADPDSLPGMVVLMESYVGRMAATMTSWCNNILDADLRGDPKVSADGTLCTLGAIDFFRILNQQIAIIEALNDHGEVMFQTARTALNVMRGFQEAQREILAGPGGGRGAGGGSAHGGGGGGGRSMSLEMAVAFVNNNVTCYDQSLTFAEDVQRQLTKSYRDQLDVEDVCRGFLEVAKLATQRAVQIMFNDPGLSNQVKGLYGSGSTEYLNGRTTATLIATLRDYFTDLKVWVAPSFLKRMAEAALEELVRRAVNMFVVAPPQATEALTKRMSDDEADLLTYFESYVKLDRLHRHISVLADMRELLTADSPEAFALSYTNLLALQKSFTLEVITKILTACRTDLTKKQISDMTTLCKDLWKQREVARKAAAHEDGEKTEGWGAFFGWGKKQQPAPAPAPAPRSPPPPPPQQQQQKQQKEKVENKQDAQQQQKEEKEKQPAKEARQEPPEKPPAKEKRTAKDRDRQEEPQQAKEKQPAKNKQAKQAEVPQAKEKEKQGKQK</sequence>
<feature type="region of interest" description="Disordered" evidence="4">
    <location>
        <begin position="802"/>
        <end position="932"/>
    </location>
</feature>
<proteinExistence type="inferred from homology"/>
<name>A0A9W6BEP4_9CHLO</name>
<dbReference type="InterPro" id="IPR010326">
    <property type="entry name" value="EXOC3/Sec6"/>
</dbReference>
<evidence type="ECO:0000256" key="3">
    <source>
        <dbReference type="ARBA" id="ARBA00022483"/>
    </source>
</evidence>
<keyword evidence="6" id="KW-1185">Reference proteome</keyword>
<dbReference type="Gene3D" id="1.10.357.50">
    <property type="match status" value="1"/>
</dbReference>
<dbReference type="PANTHER" id="PTHR21292">
    <property type="entry name" value="EXOCYST COMPLEX COMPONENT SEC6-RELATED"/>
    <property type="match status" value="1"/>
</dbReference>
<dbReference type="GO" id="GO:0000145">
    <property type="term" value="C:exocyst"/>
    <property type="evidence" value="ECO:0007669"/>
    <property type="project" value="InterPro"/>
</dbReference>
<comment type="caution">
    <text evidence="5">The sequence shown here is derived from an EMBL/GenBank/DDBJ whole genome shotgun (WGS) entry which is preliminary data.</text>
</comment>
<feature type="compositionally biased region" description="Basic and acidic residues" evidence="4">
    <location>
        <begin position="848"/>
        <end position="908"/>
    </location>
</feature>
<accession>A0A9W6BEP4</accession>
<dbReference type="InterPro" id="IPR042532">
    <property type="entry name" value="EXOC3/Sec6_C"/>
</dbReference>